<dbReference type="Proteomes" id="UP000806285">
    <property type="component" value="Unassembled WGS sequence"/>
</dbReference>
<evidence type="ECO:0000313" key="2">
    <source>
        <dbReference type="EMBL" id="MBE7370084.1"/>
    </source>
</evidence>
<accession>A0ABR9SAL4</accession>
<comment type="caution">
    <text evidence="2">The sequence shown here is derived from an EMBL/GenBank/DDBJ whole genome shotgun (WGS) entry which is preliminary data.</text>
</comment>
<organism evidence="2 3">
    <name type="scientific">Ramlibacter pallidus</name>
    <dbReference type="NCBI Taxonomy" id="2780087"/>
    <lineage>
        <taxon>Bacteria</taxon>
        <taxon>Pseudomonadati</taxon>
        <taxon>Pseudomonadota</taxon>
        <taxon>Betaproteobacteria</taxon>
        <taxon>Burkholderiales</taxon>
        <taxon>Comamonadaceae</taxon>
        <taxon>Ramlibacter</taxon>
    </lineage>
</organism>
<sequence>MNPSARPSRIVPALAVAAVSFAALCAAWTGDAALDAPGQQAQRPAADAPVEVVKSPLAPALPAARGHMVGCRDCAPARLPEARL</sequence>
<gene>
    <name evidence="2" type="ORF">IM787_21165</name>
</gene>
<feature type="signal peptide" evidence="1">
    <location>
        <begin position="1"/>
        <end position="22"/>
    </location>
</feature>
<evidence type="ECO:0000313" key="3">
    <source>
        <dbReference type="Proteomes" id="UP000806285"/>
    </source>
</evidence>
<reference evidence="2 3" key="1">
    <citation type="submission" date="2020-10" db="EMBL/GenBank/DDBJ databases">
        <title>Ramlibacter sp. HM2 16S ribosomal RNA gene Genome sequencing and assembly.</title>
        <authorList>
            <person name="Kang M."/>
        </authorList>
    </citation>
    <scope>NUCLEOTIDE SEQUENCE [LARGE SCALE GENOMIC DNA]</scope>
    <source>
        <strain evidence="2 3">HM2</strain>
    </source>
</reference>
<dbReference type="EMBL" id="JADDIV010000006">
    <property type="protein sequence ID" value="MBE7370084.1"/>
    <property type="molecule type" value="Genomic_DNA"/>
</dbReference>
<protein>
    <submittedName>
        <fullName evidence="2">Uncharacterized protein</fullName>
    </submittedName>
</protein>
<proteinExistence type="predicted"/>
<feature type="chain" id="PRO_5045246953" evidence="1">
    <location>
        <begin position="23"/>
        <end position="84"/>
    </location>
</feature>
<keyword evidence="3" id="KW-1185">Reference proteome</keyword>
<dbReference type="RefSeq" id="WP_193678704.1">
    <property type="nucleotide sequence ID" value="NZ_JADDIV010000006.1"/>
</dbReference>
<name>A0ABR9SAL4_9BURK</name>
<evidence type="ECO:0000256" key="1">
    <source>
        <dbReference type="SAM" id="SignalP"/>
    </source>
</evidence>
<keyword evidence="1" id="KW-0732">Signal</keyword>